<evidence type="ECO:0000256" key="2">
    <source>
        <dbReference type="ARBA" id="ARBA00006331"/>
    </source>
</evidence>
<comment type="similarity">
    <text evidence="2">Belongs to the UPL family. K-HECT subfamily.</text>
</comment>
<dbReference type="SUPFAM" id="SSF56204">
    <property type="entry name" value="Hect, E3 ligase catalytic domain"/>
    <property type="match status" value="1"/>
</dbReference>
<dbReference type="STRING" id="101127.A0A1X2G7Z1"/>
<comment type="catalytic activity">
    <reaction evidence="1">
        <text>S-ubiquitinyl-[E2 ubiquitin-conjugating enzyme]-L-cysteine + [acceptor protein]-L-lysine = [E2 ubiquitin-conjugating enzyme]-L-cysteine + N(6)-ubiquitinyl-[acceptor protein]-L-lysine.</text>
        <dbReference type="EC" id="2.3.2.26"/>
    </reaction>
</comment>
<feature type="compositionally biased region" description="Basic and acidic residues" evidence="7">
    <location>
        <begin position="60"/>
        <end position="71"/>
    </location>
</feature>
<feature type="compositionally biased region" description="Acidic residues" evidence="7">
    <location>
        <begin position="48"/>
        <end position="59"/>
    </location>
</feature>
<reference evidence="9 10" key="1">
    <citation type="submission" date="2016-07" db="EMBL/GenBank/DDBJ databases">
        <title>Pervasive Adenine N6-methylation of Active Genes in Fungi.</title>
        <authorList>
            <consortium name="DOE Joint Genome Institute"/>
            <person name="Mondo S.J."/>
            <person name="Dannebaum R.O."/>
            <person name="Kuo R.C."/>
            <person name="Labutti K."/>
            <person name="Haridas S."/>
            <person name="Kuo A."/>
            <person name="Salamov A."/>
            <person name="Ahrendt S.R."/>
            <person name="Lipzen A."/>
            <person name="Sullivan W."/>
            <person name="Andreopoulos W.B."/>
            <person name="Clum A."/>
            <person name="Lindquist E."/>
            <person name="Daum C."/>
            <person name="Ramamoorthy G.K."/>
            <person name="Gryganskyi A."/>
            <person name="Culley D."/>
            <person name="Magnuson J.K."/>
            <person name="James T.Y."/>
            <person name="O'Malley M.A."/>
            <person name="Stajich J.E."/>
            <person name="Spatafora J.W."/>
            <person name="Visel A."/>
            <person name="Grigoriev I.V."/>
        </authorList>
    </citation>
    <scope>NUCLEOTIDE SEQUENCE [LARGE SCALE GENOMIC DNA]</scope>
    <source>
        <strain evidence="9 10">NRRL 3301</strain>
    </source>
</reference>
<dbReference type="GO" id="GO:0061630">
    <property type="term" value="F:ubiquitin protein ligase activity"/>
    <property type="evidence" value="ECO:0007669"/>
    <property type="project" value="UniProtKB-EC"/>
</dbReference>
<feature type="region of interest" description="Disordered" evidence="7">
    <location>
        <begin position="479"/>
        <end position="545"/>
    </location>
</feature>
<evidence type="ECO:0000256" key="5">
    <source>
        <dbReference type="ARBA" id="ARBA00022786"/>
    </source>
</evidence>
<evidence type="ECO:0000256" key="3">
    <source>
        <dbReference type="ARBA" id="ARBA00012485"/>
    </source>
</evidence>
<feature type="region of interest" description="Disordered" evidence="7">
    <location>
        <begin position="1"/>
        <end position="99"/>
    </location>
</feature>
<protein>
    <recommendedName>
        <fullName evidence="3">HECT-type E3 ubiquitin transferase</fullName>
        <ecNumber evidence="3">2.3.2.26</ecNumber>
    </recommendedName>
</protein>
<evidence type="ECO:0000256" key="1">
    <source>
        <dbReference type="ARBA" id="ARBA00000885"/>
    </source>
</evidence>
<gene>
    <name evidence="9" type="ORF">DM01DRAFT_1339048</name>
</gene>
<feature type="region of interest" description="Disordered" evidence="7">
    <location>
        <begin position="663"/>
        <end position="737"/>
    </location>
</feature>
<evidence type="ECO:0000256" key="6">
    <source>
        <dbReference type="PROSITE-ProRule" id="PRU00104"/>
    </source>
</evidence>
<feature type="region of interest" description="Disordered" evidence="7">
    <location>
        <begin position="1232"/>
        <end position="1254"/>
    </location>
</feature>
<dbReference type="EMBL" id="MCGT01000033">
    <property type="protein sequence ID" value="ORX47415.1"/>
    <property type="molecule type" value="Genomic_DNA"/>
</dbReference>
<dbReference type="EC" id="2.3.2.26" evidence="3"/>
<dbReference type="InterPro" id="IPR011989">
    <property type="entry name" value="ARM-like"/>
</dbReference>
<dbReference type="SMART" id="SM00119">
    <property type="entry name" value="HECTc"/>
    <property type="match status" value="1"/>
</dbReference>
<feature type="compositionally biased region" description="Acidic residues" evidence="7">
    <location>
        <begin position="72"/>
        <end position="99"/>
    </location>
</feature>
<dbReference type="Proteomes" id="UP000242146">
    <property type="component" value="Unassembled WGS sequence"/>
</dbReference>
<organism evidence="9 10">
    <name type="scientific">Hesseltinella vesiculosa</name>
    <dbReference type="NCBI Taxonomy" id="101127"/>
    <lineage>
        <taxon>Eukaryota</taxon>
        <taxon>Fungi</taxon>
        <taxon>Fungi incertae sedis</taxon>
        <taxon>Mucoromycota</taxon>
        <taxon>Mucoromycotina</taxon>
        <taxon>Mucoromycetes</taxon>
        <taxon>Mucorales</taxon>
        <taxon>Cunninghamellaceae</taxon>
        <taxon>Hesseltinella</taxon>
    </lineage>
</organism>
<accession>A0A1X2G7Z1</accession>
<dbReference type="InterPro" id="IPR000569">
    <property type="entry name" value="HECT_dom"/>
</dbReference>
<dbReference type="Pfam" id="PF00632">
    <property type="entry name" value="HECT"/>
    <property type="match status" value="1"/>
</dbReference>
<dbReference type="InterPro" id="IPR016024">
    <property type="entry name" value="ARM-type_fold"/>
</dbReference>
<comment type="caution">
    <text evidence="6">Lacks conserved residue(s) required for the propagation of feature annotation.</text>
</comment>
<proteinExistence type="inferred from homology"/>
<dbReference type="PANTHER" id="PTHR45670">
    <property type="entry name" value="E3 UBIQUITIN-PROTEIN LIGASE TRIP12"/>
    <property type="match status" value="1"/>
</dbReference>
<evidence type="ECO:0000259" key="8">
    <source>
        <dbReference type="PROSITE" id="PS50237"/>
    </source>
</evidence>
<comment type="caution">
    <text evidence="9">The sequence shown here is derived from an EMBL/GenBank/DDBJ whole genome shotgun (WGS) entry which is preliminary data.</text>
</comment>
<dbReference type="Gene3D" id="3.90.1750.10">
    <property type="entry name" value="Hect, E3 ligase catalytic domains"/>
    <property type="match status" value="1"/>
</dbReference>
<evidence type="ECO:0000256" key="4">
    <source>
        <dbReference type="ARBA" id="ARBA00022679"/>
    </source>
</evidence>
<dbReference type="InterPro" id="IPR045322">
    <property type="entry name" value="HECTD1/TRIP12-like"/>
</dbReference>
<dbReference type="Gene3D" id="1.25.10.10">
    <property type="entry name" value="Leucine-rich Repeat Variant"/>
    <property type="match status" value="1"/>
</dbReference>
<dbReference type="Pfam" id="PF25579">
    <property type="entry name" value="TPR_TRIP12_N"/>
    <property type="match status" value="2"/>
</dbReference>
<dbReference type="GO" id="GO:0000209">
    <property type="term" value="P:protein polyubiquitination"/>
    <property type="evidence" value="ECO:0007669"/>
    <property type="project" value="TreeGrafter"/>
</dbReference>
<feature type="compositionally biased region" description="Polar residues" evidence="7">
    <location>
        <begin position="12"/>
        <end position="21"/>
    </location>
</feature>
<dbReference type="InterPro" id="IPR035983">
    <property type="entry name" value="Hect_E3_ubiquitin_ligase"/>
</dbReference>
<feature type="compositionally biased region" description="Low complexity" evidence="7">
    <location>
        <begin position="493"/>
        <end position="529"/>
    </location>
</feature>
<dbReference type="SUPFAM" id="SSF48371">
    <property type="entry name" value="ARM repeat"/>
    <property type="match status" value="1"/>
</dbReference>
<dbReference type="OrthoDB" id="423283at2759"/>
<feature type="domain" description="HECT" evidence="8">
    <location>
        <begin position="1304"/>
        <end position="1620"/>
    </location>
</feature>
<evidence type="ECO:0000313" key="9">
    <source>
        <dbReference type="EMBL" id="ORX47415.1"/>
    </source>
</evidence>
<sequence length="1620" mass="180005">MHESSPVIVKTISDNPTWASSDDTDDGEGLFTANPSHISGPKDHKSDEDDEEDDFFFDMDEAHQDKPRDDTAMDLDGEDGHDEEEEEDDDDDDDDDDDELSRLRQHLGLHMPGLFGNGLLGNGGQFRNILNNLNNSEEPTQQLIALQELAETLSISNEETLLGLFPCDAFVKALVKIMKGPEMDEDMLLALAMSEQDGDGLGLQGGNPEMILLACRCLSNLLDVLPSAASSVTSNGAIQLLCDKLKSIQYIDLAEQALGALEKVASHVPRSVVQEQGISAALAFFDFFSIHSQRTALKTAAHCMRNIDTSALPQILEILPTLRNTLTYSDRTVVELTCLCWARLAESFRHHRTCLEQVLSVDLLQSMLSLLPISGNVNAVRQGAFHDLLRVLRSVSKASPALGYELLKLDMVTYFYKILTGHLDLPDPEHASALSLDTKWHDFTLLILKITIDLLPPLPKDGPFSRKRFQDMEPVALRTRSAKHHQLPPAATSGMALPSSASSSQTQTSPGMNSRAPTPSSVSSSQSQPTLPPANDACSPDPRIQQLKDNPALLQRIGSTLFPMLLEIHASSVHLSVRQLVTHLLVKLVYFMDASILRPVLANVPMSGFLVGLLAQQERSTFVMDTLYQVEFLLDKLPEVYVSLFHREGVYYEINDLARKSLSEDPPVPATPAAVSPASSSLMPSLPFDSDTNSESGRSQVQTPTSSQEEPDSLNRLQSHLPSSGSRHHHPSPLSRQAHDTSLLYPFRISRLQHQDASAAEDAPGIGHGLARRSIIQLAQSIIKQYTAASEAMESTDAIDTSSLQRWQHSAQQLRHGTCDLAQLVSDMTTYGLSSFELLKSGLLDALLAYVTQDDLQQDSLGPSLPLAQRRQALCDIFKSTMVLEGGVMVAPALALLVKRLQELFTRFERFEVVTPLSTSSDTASASYNDSQRNPVQWLAKNIRLRLSGQGPDLPSEYQQLMVATHAVATFQVLEDYLLPRIEKSQYLKDLMQQNKADSSDELDVDEQDVLKVTAASTRRERRSQASTSTSAEQQKWKIQFTINNQPVALTSTIYGALHQSYLQQQAAISRRHHAHQPPSTPPPIWTQTNVVNYRRVPASEVPDASASPSANAATVTVPKQMASKGSPCMKILQLLQALVTLWHPWQDQDSVNVQPLLPPSQFINRKLAAKMQRQLEEPLIVASGCLPDWVGYFMHDFPFLFPFDVRYLYLQSTSFGYSRLITRWQNLQSRNNTQNGQSRVDRAESSQRDQQQQYPMLGRMERRKVMIRRDQILEYTIKIMDLFGSSPSILEIEYTDEEGTGLGPTLEFYALASQSFCKASTNMWRPLSSPSDTDPALAPEDAFVDTPHGLFPAALCKRQAVKYRKKVIQLFKSLGQFVAKAMLDFRIIDIPFSTSFFKLLLQPNVDLMSLIKELDPMLGKSLAHLQNFVDKKLLIRADPSLSATEKAAQIKDIVVDGACLEDLCLDFTLPGQPDVELKRHGSHIAVTIQNIEEYLQLLVDMIAGTGVQEQIGAFRDGFNGLFSMEDLHVLTYQELVSLFGSSDEDWSYATLADTIKADHGYTMESATIQYLLEILSEMTTQERRDFLQFTTGSPRLPLGGKKNSLCLRGPDCLTPFFFK</sequence>
<evidence type="ECO:0000313" key="10">
    <source>
        <dbReference type="Proteomes" id="UP000242146"/>
    </source>
</evidence>
<keyword evidence="4" id="KW-0808">Transferase</keyword>
<dbReference type="PANTHER" id="PTHR45670:SF1">
    <property type="entry name" value="E3 UBIQUITIN-PROTEIN LIGASE HECTD1"/>
    <property type="match status" value="1"/>
</dbReference>
<name>A0A1X2G7Z1_9FUNG</name>
<feature type="compositionally biased region" description="Polar residues" evidence="7">
    <location>
        <begin position="690"/>
        <end position="708"/>
    </location>
</feature>
<dbReference type="PROSITE" id="PS50237">
    <property type="entry name" value="HECT"/>
    <property type="match status" value="1"/>
</dbReference>
<dbReference type="Gene3D" id="3.30.2410.10">
    <property type="entry name" value="Hect, E3 ligase catalytic domain"/>
    <property type="match status" value="1"/>
</dbReference>
<evidence type="ECO:0000256" key="7">
    <source>
        <dbReference type="SAM" id="MobiDB-lite"/>
    </source>
</evidence>
<feature type="compositionally biased region" description="Low complexity" evidence="7">
    <location>
        <begin position="671"/>
        <end position="687"/>
    </location>
</feature>
<keyword evidence="5 6" id="KW-0833">Ubl conjugation pathway</keyword>
<dbReference type="GO" id="GO:0043161">
    <property type="term" value="P:proteasome-mediated ubiquitin-dependent protein catabolic process"/>
    <property type="evidence" value="ECO:0007669"/>
    <property type="project" value="TreeGrafter"/>
</dbReference>
<dbReference type="InterPro" id="IPR057948">
    <property type="entry name" value="TPR_TRIP12_N"/>
</dbReference>
<keyword evidence="10" id="KW-1185">Reference proteome</keyword>
<dbReference type="GO" id="GO:0016607">
    <property type="term" value="C:nuclear speck"/>
    <property type="evidence" value="ECO:0007669"/>
    <property type="project" value="TreeGrafter"/>
</dbReference>